<feature type="chain" id="PRO_5014189822" evidence="3">
    <location>
        <begin position="18"/>
        <end position="228"/>
    </location>
</feature>
<name>A0A2H4SPM6_CORMI</name>
<dbReference type="Pfam" id="PF01083">
    <property type="entry name" value="Cutinase"/>
    <property type="match status" value="1"/>
</dbReference>
<evidence type="ECO:0000313" key="5">
    <source>
        <dbReference type="Proteomes" id="UP000323067"/>
    </source>
</evidence>
<evidence type="ECO:0000313" key="4">
    <source>
        <dbReference type="EMBL" id="ATY65055.1"/>
    </source>
</evidence>
<keyword evidence="3" id="KW-0732">Signal</keyword>
<keyword evidence="2" id="KW-1015">Disulfide bond</keyword>
<dbReference type="InterPro" id="IPR029058">
    <property type="entry name" value="AB_hydrolase_fold"/>
</dbReference>
<dbReference type="GO" id="GO:0052689">
    <property type="term" value="F:carboxylic ester hydrolase activity"/>
    <property type="evidence" value="ECO:0007669"/>
    <property type="project" value="UniProtKB-ARBA"/>
</dbReference>
<gene>
    <name evidence="4" type="ORF">A9K55_004754</name>
</gene>
<proteinExistence type="predicted"/>
<dbReference type="PANTHER" id="PTHR33630">
    <property type="entry name" value="CUTINASE RV1984C-RELATED-RELATED"/>
    <property type="match status" value="1"/>
</dbReference>
<evidence type="ECO:0000256" key="1">
    <source>
        <dbReference type="ARBA" id="ARBA00022801"/>
    </source>
</evidence>
<keyword evidence="1" id="KW-0378">Hydrolase</keyword>
<evidence type="ECO:0000256" key="2">
    <source>
        <dbReference type="ARBA" id="ARBA00023157"/>
    </source>
</evidence>
<dbReference type="Gene3D" id="3.40.50.1820">
    <property type="entry name" value="alpha/beta hydrolase"/>
    <property type="match status" value="1"/>
</dbReference>
<dbReference type="SMART" id="SM01110">
    <property type="entry name" value="Cutinase"/>
    <property type="match status" value="1"/>
</dbReference>
<sequence length="228" mass="23815">MLVSLVAVLALASAASAAPVDACGAPPPNTSCSSYTILSARGTVEPQGDSIGFQTMNKNVFAERTGGKLYNVVYPADWDQNSASGTEDLISQVGKILGQNPSECLLLEGYSQGATLVVDALPRLTGAAFDAVKGVFLIGDPRHEPGLACNVDMQGGDKTKDTTGLFYDKGKSIPPDWVSKSLDVCNVGDSVCDVTFSNDTLITEEHLAYALDAGMQSMGAAFLLKQLS</sequence>
<evidence type="ECO:0000256" key="3">
    <source>
        <dbReference type="SAM" id="SignalP"/>
    </source>
</evidence>
<dbReference type="VEuPathDB" id="FungiDB:A9K55_004754"/>
<dbReference type="OrthoDB" id="3225429at2759"/>
<reference evidence="4 5" key="1">
    <citation type="journal article" date="2017" name="BMC Genomics">
        <title>Chromosome level assembly and secondary metabolite potential of the parasitic fungus Cordyceps militaris.</title>
        <authorList>
            <person name="Kramer G.J."/>
            <person name="Nodwell J.R."/>
        </authorList>
    </citation>
    <scope>NUCLEOTIDE SEQUENCE [LARGE SCALE GENOMIC DNA]</scope>
    <source>
        <strain evidence="4 5">ATCC 34164</strain>
    </source>
</reference>
<dbReference type="AlphaFoldDB" id="A0A2H4SPM6"/>
<dbReference type="PANTHER" id="PTHR33630:SF9">
    <property type="entry name" value="CUTINASE 4"/>
    <property type="match status" value="1"/>
</dbReference>
<dbReference type="SUPFAM" id="SSF53474">
    <property type="entry name" value="alpha/beta-Hydrolases"/>
    <property type="match status" value="1"/>
</dbReference>
<dbReference type="InterPro" id="IPR000675">
    <property type="entry name" value="Cutinase/axe"/>
</dbReference>
<dbReference type="VEuPathDB" id="FungiDB:CCM_01575"/>
<organism evidence="4 5">
    <name type="scientific">Cordyceps militaris</name>
    <name type="common">Caterpillar fungus</name>
    <name type="synonym">Clavaria militaris</name>
    <dbReference type="NCBI Taxonomy" id="73501"/>
    <lineage>
        <taxon>Eukaryota</taxon>
        <taxon>Fungi</taxon>
        <taxon>Dikarya</taxon>
        <taxon>Ascomycota</taxon>
        <taxon>Pezizomycotina</taxon>
        <taxon>Sordariomycetes</taxon>
        <taxon>Hypocreomycetidae</taxon>
        <taxon>Hypocreales</taxon>
        <taxon>Cordycipitaceae</taxon>
        <taxon>Cordyceps</taxon>
    </lineage>
</organism>
<protein>
    <submittedName>
        <fullName evidence="4">Cutinase</fullName>
    </submittedName>
</protein>
<dbReference type="EMBL" id="CP023325">
    <property type="protein sequence ID" value="ATY65055.1"/>
    <property type="molecule type" value="Genomic_DNA"/>
</dbReference>
<feature type="signal peptide" evidence="3">
    <location>
        <begin position="1"/>
        <end position="17"/>
    </location>
</feature>
<dbReference type="Proteomes" id="UP000323067">
    <property type="component" value="Chromosome v"/>
</dbReference>
<accession>A0A2H4SPM6</accession>